<keyword evidence="3" id="KW-1185">Reference proteome</keyword>
<dbReference type="GeneID" id="14918214"/>
<dbReference type="EMBL" id="KB007974">
    <property type="protein sequence ID" value="ELR17778.1"/>
    <property type="molecule type" value="Genomic_DNA"/>
</dbReference>
<dbReference type="AlphaFoldDB" id="L8GZ16"/>
<dbReference type="Proteomes" id="UP000011083">
    <property type="component" value="Unassembled WGS sequence"/>
</dbReference>
<accession>L8GZ16</accession>
<feature type="transmembrane region" description="Helical" evidence="1">
    <location>
        <begin position="63"/>
        <end position="81"/>
    </location>
</feature>
<organism evidence="2 3">
    <name type="scientific">Acanthamoeba castellanii (strain ATCC 30010 / Neff)</name>
    <dbReference type="NCBI Taxonomy" id="1257118"/>
    <lineage>
        <taxon>Eukaryota</taxon>
        <taxon>Amoebozoa</taxon>
        <taxon>Discosea</taxon>
        <taxon>Longamoebia</taxon>
        <taxon>Centramoebida</taxon>
        <taxon>Acanthamoebidae</taxon>
        <taxon>Acanthamoeba</taxon>
    </lineage>
</organism>
<feature type="transmembrane region" description="Helical" evidence="1">
    <location>
        <begin position="12"/>
        <end position="32"/>
    </location>
</feature>
<sequence length="171" mass="19057">MGFTKFVNYSTMGIFVAVVIALVSMTNVGLYAGSRNGSDSNCGSLGVFSFRVSDRVVGLGETVTILSIFFSLVSIALWAVLQFTEHSTGKHYACTGLLSGFSLFMFAFWVVPWSLLARDMSWIDDNYGHCEMPYTWSATLFFSLFDWLLWLVMLLNSVLALIVDRNGSDDY</sequence>
<evidence type="ECO:0000256" key="1">
    <source>
        <dbReference type="SAM" id="Phobius"/>
    </source>
</evidence>
<dbReference type="RefSeq" id="XP_004339791.1">
    <property type="nucleotide sequence ID" value="XM_004339743.1"/>
</dbReference>
<keyword evidence="1" id="KW-1133">Transmembrane helix</keyword>
<reference evidence="2 3" key="1">
    <citation type="journal article" date="2013" name="Genome Biol.">
        <title>Genome of Acanthamoeba castellanii highlights extensive lateral gene transfer and early evolution of tyrosine kinase signaling.</title>
        <authorList>
            <person name="Clarke M."/>
            <person name="Lohan A.J."/>
            <person name="Liu B."/>
            <person name="Lagkouvardos I."/>
            <person name="Roy S."/>
            <person name="Zafar N."/>
            <person name="Bertelli C."/>
            <person name="Schilde C."/>
            <person name="Kianianmomeni A."/>
            <person name="Burglin T.R."/>
            <person name="Frech C."/>
            <person name="Turcotte B."/>
            <person name="Kopec K.O."/>
            <person name="Synnott J.M."/>
            <person name="Choo C."/>
            <person name="Paponov I."/>
            <person name="Finkler A."/>
            <person name="Soon Heng Tan C."/>
            <person name="Hutchins A.P."/>
            <person name="Weinmeier T."/>
            <person name="Rattei T."/>
            <person name="Chu J.S."/>
            <person name="Gimenez G."/>
            <person name="Irimia M."/>
            <person name="Rigden D.J."/>
            <person name="Fitzpatrick D.A."/>
            <person name="Lorenzo-Morales J."/>
            <person name="Bateman A."/>
            <person name="Chiu C.H."/>
            <person name="Tang P."/>
            <person name="Hegemann P."/>
            <person name="Fromm H."/>
            <person name="Raoult D."/>
            <person name="Greub G."/>
            <person name="Miranda-Saavedra D."/>
            <person name="Chen N."/>
            <person name="Nash P."/>
            <person name="Ginger M.L."/>
            <person name="Horn M."/>
            <person name="Schaap P."/>
            <person name="Caler L."/>
            <person name="Loftus B."/>
        </authorList>
    </citation>
    <scope>NUCLEOTIDE SEQUENCE [LARGE SCALE GENOMIC DNA]</scope>
    <source>
        <strain evidence="2 3">Neff</strain>
    </source>
</reference>
<name>L8GZ16_ACACF</name>
<feature type="transmembrane region" description="Helical" evidence="1">
    <location>
        <begin position="136"/>
        <end position="163"/>
    </location>
</feature>
<keyword evidence="1" id="KW-0812">Transmembrane</keyword>
<dbReference type="VEuPathDB" id="AmoebaDB:ACA1_065990"/>
<keyword evidence="1" id="KW-0472">Membrane</keyword>
<feature type="transmembrane region" description="Helical" evidence="1">
    <location>
        <begin position="93"/>
        <end position="116"/>
    </location>
</feature>
<protein>
    <recommendedName>
        <fullName evidence="4">MARVEL domain-containing protein</fullName>
    </recommendedName>
</protein>
<gene>
    <name evidence="2" type="ORF">ACA1_065990</name>
</gene>
<dbReference type="KEGG" id="acan:ACA1_065990"/>
<proteinExistence type="predicted"/>
<evidence type="ECO:0000313" key="3">
    <source>
        <dbReference type="Proteomes" id="UP000011083"/>
    </source>
</evidence>
<evidence type="ECO:0000313" key="2">
    <source>
        <dbReference type="EMBL" id="ELR17778.1"/>
    </source>
</evidence>
<evidence type="ECO:0008006" key="4">
    <source>
        <dbReference type="Google" id="ProtNLM"/>
    </source>
</evidence>